<evidence type="ECO:0000256" key="6">
    <source>
        <dbReference type="RuleBase" id="RU003797"/>
    </source>
</evidence>
<dbReference type="PANTHER" id="PTHR30471">
    <property type="entry name" value="DNA REPAIR PROTEIN RADC"/>
    <property type="match status" value="1"/>
</dbReference>
<dbReference type="AlphaFoldDB" id="E1YB58"/>
<dbReference type="EMBL" id="FR695867">
    <property type="protein sequence ID" value="CBX27735.1"/>
    <property type="molecule type" value="Genomic_DNA"/>
</dbReference>
<dbReference type="Pfam" id="PF04002">
    <property type="entry name" value="RadC"/>
    <property type="match status" value="1"/>
</dbReference>
<keyword evidence="2" id="KW-0479">Metal-binding</keyword>
<dbReference type="Pfam" id="PF20582">
    <property type="entry name" value="UPF0758_N"/>
    <property type="match status" value="1"/>
</dbReference>
<organism evidence="8">
    <name type="scientific">uncultured Desulfobacterium sp</name>
    <dbReference type="NCBI Taxonomy" id="201089"/>
    <lineage>
        <taxon>Bacteria</taxon>
        <taxon>Pseudomonadati</taxon>
        <taxon>Thermodesulfobacteriota</taxon>
        <taxon>Desulfobacteria</taxon>
        <taxon>Desulfobacterales</taxon>
        <taxon>Desulfobacteriaceae</taxon>
        <taxon>Desulfobacterium</taxon>
        <taxon>environmental samples</taxon>
    </lineage>
</organism>
<dbReference type="Gene3D" id="1.10.150.20">
    <property type="entry name" value="5' to 3' exonuclease, C-terminal subdomain"/>
    <property type="match status" value="1"/>
</dbReference>
<protein>
    <submittedName>
        <fullName evidence="8">DNA repair protein radC homolog</fullName>
    </submittedName>
</protein>
<sequence length="243" mass="27375">MSKDKTQEKGEGHRQRLRDKFLESGLSGFHDYEVIELLLTLATPRKDCKEAAKAALNKFKTFQGVLEASPGELSEIKGIGPVNLFGIKLVNEAVNRYLEKKLINKDPLSNSKELFDYLTHNLRDKNIECFEVIFLDAKNKVIRTETLFKGSLTSSSVYPREVAKAALDYHAAALIFAHNHPSGDPAPSPEDIAVTRQLIFACKVMGVIVHEHIIIGDNKYFSFADHGYIEKINREFDAQIKEL</sequence>
<proteinExistence type="inferred from homology"/>
<gene>
    <name evidence="8" type="ORF">N47_C17930</name>
</gene>
<keyword evidence="5" id="KW-0482">Metalloprotease</keyword>
<evidence type="ECO:0000313" key="8">
    <source>
        <dbReference type="EMBL" id="CBX27735.1"/>
    </source>
</evidence>
<evidence type="ECO:0000256" key="1">
    <source>
        <dbReference type="ARBA" id="ARBA00022670"/>
    </source>
</evidence>
<feature type="domain" description="MPN" evidence="7">
    <location>
        <begin position="107"/>
        <end position="229"/>
    </location>
</feature>
<dbReference type="CDD" id="cd08071">
    <property type="entry name" value="MPN_DUF2466"/>
    <property type="match status" value="1"/>
</dbReference>
<dbReference type="InterPro" id="IPR020891">
    <property type="entry name" value="UPF0758_CS"/>
</dbReference>
<dbReference type="InterPro" id="IPR037518">
    <property type="entry name" value="MPN"/>
</dbReference>
<reference evidence="8" key="1">
    <citation type="journal article" date="2011" name="Environ. Microbiol.">
        <title>Genomic insights into the metabolic potential of the polycyclic aromatic hydrocarbon degrading sulfate-reducing Deltaproteobacterium N47.</title>
        <authorList>
            <person name="Bergmann F."/>
            <person name="Selesi D."/>
            <person name="Weinmaier T."/>
            <person name="Tischler P."/>
            <person name="Rattei T."/>
            <person name="Meckenstock R.U."/>
        </authorList>
    </citation>
    <scope>NUCLEOTIDE SEQUENCE</scope>
</reference>
<keyword evidence="4" id="KW-0862">Zinc</keyword>
<evidence type="ECO:0000256" key="5">
    <source>
        <dbReference type="ARBA" id="ARBA00023049"/>
    </source>
</evidence>
<evidence type="ECO:0000259" key="7">
    <source>
        <dbReference type="PROSITE" id="PS50249"/>
    </source>
</evidence>
<keyword evidence="3" id="KW-0378">Hydrolase</keyword>
<dbReference type="InterPro" id="IPR025657">
    <property type="entry name" value="RadC_JAB"/>
</dbReference>
<dbReference type="SUPFAM" id="SSF47781">
    <property type="entry name" value="RuvA domain 2-like"/>
    <property type="match status" value="1"/>
</dbReference>
<dbReference type="Gene3D" id="3.40.140.10">
    <property type="entry name" value="Cytidine Deaminase, domain 2"/>
    <property type="match status" value="1"/>
</dbReference>
<dbReference type="GO" id="GO:0006508">
    <property type="term" value="P:proteolysis"/>
    <property type="evidence" value="ECO:0007669"/>
    <property type="project" value="UniProtKB-KW"/>
</dbReference>
<comment type="similarity">
    <text evidence="6">Belongs to the UPF0758 family.</text>
</comment>
<name>E1YB58_9BACT</name>
<dbReference type="PANTHER" id="PTHR30471:SF3">
    <property type="entry name" value="UPF0758 PROTEIN YEES-RELATED"/>
    <property type="match status" value="1"/>
</dbReference>
<dbReference type="InterPro" id="IPR046778">
    <property type="entry name" value="UPF0758_N"/>
</dbReference>
<dbReference type="PROSITE" id="PS50249">
    <property type="entry name" value="MPN"/>
    <property type="match status" value="1"/>
</dbReference>
<evidence type="ECO:0000256" key="4">
    <source>
        <dbReference type="ARBA" id="ARBA00022833"/>
    </source>
</evidence>
<dbReference type="InterPro" id="IPR010994">
    <property type="entry name" value="RuvA_2-like"/>
</dbReference>
<dbReference type="InterPro" id="IPR001405">
    <property type="entry name" value="UPF0758"/>
</dbReference>
<keyword evidence="1" id="KW-0645">Protease</keyword>
<evidence type="ECO:0000256" key="3">
    <source>
        <dbReference type="ARBA" id="ARBA00022801"/>
    </source>
</evidence>
<evidence type="ECO:0000256" key="2">
    <source>
        <dbReference type="ARBA" id="ARBA00022723"/>
    </source>
</evidence>
<dbReference type="GO" id="GO:0008237">
    <property type="term" value="F:metallopeptidase activity"/>
    <property type="evidence" value="ECO:0007669"/>
    <property type="project" value="UniProtKB-KW"/>
</dbReference>
<accession>E1YB58</accession>
<dbReference type="PROSITE" id="PS01302">
    <property type="entry name" value="UPF0758"/>
    <property type="match status" value="1"/>
</dbReference>
<dbReference type="NCBIfam" id="TIGR00608">
    <property type="entry name" value="radc"/>
    <property type="match status" value="1"/>
</dbReference>
<dbReference type="GO" id="GO:0046872">
    <property type="term" value="F:metal ion binding"/>
    <property type="evidence" value="ECO:0007669"/>
    <property type="project" value="UniProtKB-KW"/>
</dbReference>
<dbReference type="NCBIfam" id="NF000642">
    <property type="entry name" value="PRK00024.1"/>
    <property type="match status" value="1"/>
</dbReference>